<evidence type="ECO:0000259" key="1">
    <source>
        <dbReference type="Pfam" id="PF07969"/>
    </source>
</evidence>
<dbReference type="InterPro" id="IPR032466">
    <property type="entry name" value="Metal_Hydrolase"/>
</dbReference>
<name>A0ABW9QVJ2_9ACTN</name>
<accession>A0ABW9QVJ2</accession>
<dbReference type="CDD" id="cd01300">
    <property type="entry name" value="YtcJ_like"/>
    <property type="match status" value="1"/>
</dbReference>
<dbReference type="InterPro" id="IPR033932">
    <property type="entry name" value="YtcJ-like"/>
</dbReference>
<dbReference type="EMBL" id="WJHE01000576">
    <property type="protein sequence ID" value="MST33371.1"/>
    <property type="molecule type" value="Genomic_DNA"/>
</dbReference>
<gene>
    <name evidence="2" type="ORF">GHK86_11660</name>
</gene>
<organism evidence="2 3">
    <name type="scientific">Acidiferrimicrobium australe</name>
    <dbReference type="NCBI Taxonomy" id="2664430"/>
    <lineage>
        <taxon>Bacteria</taxon>
        <taxon>Bacillati</taxon>
        <taxon>Actinomycetota</taxon>
        <taxon>Acidimicrobiia</taxon>
        <taxon>Acidimicrobiales</taxon>
        <taxon>Acidimicrobiaceae</taxon>
        <taxon>Acidiferrimicrobium</taxon>
    </lineage>
</organism>
<dbReference type="SUPFAM" id="SSF51338">
    <property type="entry name" value="Composite domain of metallo-dependent hydrolases"/>
    <property type="match status" value="1"/>
</dbReference>
<protein>
    <submittedName>
        <fullName evidence="2">Amidohydrolase family protein</fullName>
    </submittedName>
</protein>
<evidence type="ECO:0000313" key="2">
    <source>
        <dbReference type="EMBL" id="MST33371.1"/>
    </source>
</evidence>
<sequence>MSDTTPRPVADLLLRNGKVTTLDPARPAAEAVAISGERILAVGSETELDRYRGDRTRVVDLLGRRVIPGLNDSHIHVIRGGLYYTLELRWDGVPSLADGLRMLAEQAARTPDGQWVRVVGGWSTSQFAERRLPTIEELNTVAPDTPVFVLHLYQAALLNRAALQAVGYTSKTPDPPGGMIVRDHAGNPTGMLLAAPNAWILYSTLAKAPRLDPDQAMNSTRHFMAELNRFGITSVIDAAGGFQNYPDDYNIITRLADEHELTLRIAYNLYPQTPGHELEDLRRWTELVQPGDGDAWLRFNGAGESLVWSAADFENFLQPRPDLPDKMEDELTAAVRLLVENRWPFRLHATYDESISRFLDVFERVDSETGGILGADRGGVRWWFDHAETISPHNIDRVAALGGGIAVQARMAYQGEHFIRRYGVAAAAHTPPIRRLLDRGIPVGAGSDATRVASYNPFVALHWLITGYTVGGTALHDESNLLDRADALRLHTQGSAWFSGEQNDKGTLRPGALADLAVLDYDYFQVPTAAIPYLESDLTVAGGQVVYAAGVFAGQARPLPHVIPEWSPVARHGGYHRVPDSSRHPTLNPAVIEGREGSAGAGQLRPSGHHDLDHCLVI</sequence>
<evidence type="ECO:0000313" key="3">
    <source>
        <dbReference type="Proteomes" id="UP000437736"/>
    </source>
</evidence>
<dbReference type="Gene3D" id="3.10.310.70">
    <property type="match status" value="1"/>
</dbReference>
<proteinExistence type="predicted"/>
<comment type="caution">
    <text evidence="2">The sequence shown here is derived from an EMBL/GenBank/DDBJ whole genome shotgun (WGS) entry which is preliminary data.</text>
</comment>
<feature type="domain" description="Amidohydrolase 3" evidence="1">
    <location>
        <begin position="57"/>
        <end position="547"/>
    </location>
</feature>
<dbReference type="SUPFAM" id="SSF51556">
    <property type="entry name" value="Metallo-dependent hydrolases"/>
    <property type="match status" value="1"/>
</dbReference>
<reference evidence="2 3" key="1">
    <citation type="submission" date="2019-11" db="EMBL/GenBank/DDBJ databases">
        <title>Acidiferrimicrobium australis gen. nov., sp. nov., an acidophilic and obligately heterotrophic, member of the Actinobacteria that catalyses dissimilatory oxido- reduction of iron isolated from metal-rich acidic water in Chile.</title>
        <authorList>
            <person name="Gonzalez D."/>
            <person name="Huber K."/>
            <person name="Hedrich S."/>
            <person name="Rojas-Villalobos C."/>
            <person name="Quatrini R."/>
            <person name="Dinamarca M.A."/>
            <person name="Schwarz A."/>
            <person name="Canales C."/>
            <person name="Nancucheo I."/>
        </authorList>
    </citation>
    <scope>NUCLEOTIDE SEQUENCE [LARGE SCALE GENOMIC DNA]</scope>
    <source>
        <strain evidence="2 3">USS-CCA1</strain>
    </source>
</reference>
<dbReference type="Pfam" id="PF07969">
    <property type="entry name" value="Amidohydro_3"/>
    <property type="match status" value="1"/>
</dbReference>
<dbReference type="InterPro" id="IPR011059">
    <property type="entry name" value="Metal-dep_hydrolase_composite"/>
</dbReference>
<dbReference type="Gene3D" id="3.20.20.140">
    <property type="entry name" value="Metal-dependent hydrolases"/>
    <property type="match status" value="1"/>
</dbReference>
<dbReference type="PANTHER" id="PTHR22642">
    <property type="entry name" value="IMIDAZOLONEPROPIONASE"/>
    <property type="match status" value="1"/>
</dbReference>
<dbReference type="PANTHER" id="PTHR22642:SF21">
    <property type="entry name" value="PERIPLASMIC PROTEIN"/>
    <property type="match status" value="1"/>
</dbReference>
<dbReference type="Gene3D" id="2.30.40.10">
    <property type="entry name" value="Urease, subunit C, domain 1"/>
    <property type="match status" value="1"/>
</dbReference>
<dbReference type="InterPro" id="IPR013108">
    <property type="entry name" value="Amidohydro_3"/>
</dbReference>
<keyword evidence="3" id="KW-1185">Reference proteome</keyword>
<dbReference type="Proteomes" id="UP000437736">
    <property type="component" value="Unassembled WGS sequence"/>
</dbReference>